<evidence type="ECO:0000256" key="3">
    <source>
        <dbReference type="ARBA" id="ARBA00022475"/>
    </source>
</evidence>
<gene>
    <name evidence="9" type="primary">tatB</name>
    <name evidence="12" type="ORF">A7A08_00579</name>
</gene>
<organism evidence="12 13">
    <name type="scientific">Methyloligella halotolerans</name>
    <dbReference type="NCBI Taxonomy" id="1177755"/>
    <lineage>
        <taxon>Bacteria</taxon>
        <taxon>Pseudomonadati</taxon>
        <taxon>Pseudomonadota</taxon>
        <taxon>Alphaproteobacteria</taxon>
        <taxon>Hyphomicrobiales</taxon>
        <taxon>Hyphomicrobiaceae</taxon>
        <taxon>Methyloligella</taxon>
    </lineage>
</organism>
<evidence type="ECO:0000256" key="4">
    <source>
        <dbReference type="ARBA" id="ARBA00022692"/>
    </source>
</evidence>
<name>A0A1E2S2N1_9HYPH</name>
<proteinExistence type="inferred from homology"/>
<dbReference type="STRING" id="1177755.A7A08_00579"/>
<keyword evidence="13" id="KW-1185">Reference proteome</keyword>
<accession>A0A1E2S2N1</accession>
<dbReference type="HAMAP" id="MF_00237">
    <property type="entry name" value="TatB"/>
    <property type="match status" value="1"/>
</dbReference>
<evidence type="ECO:0000256" key="7">
    <source>
        <dbReference type="ARBA" id="ARBA00023010"/>
    </source>
</evidence>
<keyword evidence="4 9" id="KW-0812">Transmembrane</keyword>
<keyword evidence="3 9" id="KW-1003">Cell membrane</keyword>
<evidence type="ECO:0000256" key="9">
    <source>
        <dbReference type="HAMAP-Rule" id="MF_00237"/>
    </source>
</evidence>
<protein>
    <recommendedName>
        <fullName evidence="9">Sec-independent protein translocase protein TatB</fullName>
    </recommendedName>
</protein>
<reference evidence="12 13" key="1">
    <citation type="submission" date="2016-07" db="EMBL/GenBank/DDBJ databases">
        <title>Draft genome sequence of Methyloligella halotolerans C2T (VKM B-2706T=CCUG 61687T=DSM 25045T), a halotolerant polyhydroxybutyrate accumulating methylotroph.</title>
        <authorList>
            <person name="Vasilenko O.V."/>
            <person name="Doronina N.V."/>
            <person name="Poroshina M.N."/>
            <person name="Tarlachkov S.V."/>
            <person name="Trotsenko Y.A."/>
        </authorList>
    </citation>
    <scope>NUCLEOTIDE SEQUENCE [LARGE SCALE GENOMIC DNA]</scope>
    <source>
        <strain evidence="12 13">VKM B-2706</strain>
    </source>
</reference>
<dbReference type="NCBIfam" id="TIGR01410">
    <property type="entry name" value="tatB"/>
    <property type="match status" value="1"/>
</dbReference>
<evidence type="ECO:0000313" key="13">
    <source>
        <dbReference type="Proteomes" id="UP000095087"/>
    </source>
</evidence>
<evidence type="ECO:0000256" key="10">
    <source>
        <dbReference type="SAM" id="MobiDB-lite"/>
    </source>
</evidence>
<comment type="subunit">
    <text evidence="9">The Tat system comprises two distinct complexes: a TatABC complex, containing multiple copies of TatA, TatB and TatC subunits, and a separate TatA complex, containing only TatA subunits. Substrates initially bind to the TatABC complex, which probably triggers association of the separate TatA complex to form the active translocon.</text>
</comment>
<keyword evidence="6 9" id="KW-1133">Transmembrane helix</keyword>
<dbReference type="InterPro" id="IPR003369">
    <property type="entry name" value="TatA/B/E"/>
</dbReference>
<dbReference type="OrthoDB" id="7206969at2"/>
<comment type="similarity">
    <text evidence="9">Belongs to the TatB family.</text>
</comment>
<dbReference type="GO" id="GO:0008320">
    <property type="term" value="F:protein transmembrane transporter activity"/>
    <property type="evidence" value="ECO:0007669"/>
    <property type="project" value="UniProtKB-UniRule"/>
</dbReference>
<dbReference type="RefSeq" id="WP_069093989.1">
    <property type="nucleotide sequence ID" value="NZ_MASI01000001.1"/>
</dbReference>
<dbReference type="PRINTS" id="PR01506">
    <property type="entry name" value="TATBPROTEIN"/>
</dbReference>
<dbReference type="GO" id="GO:0033281">
    <property type="term" value="C:TAT protein transport complex"/>
    <property type="evidence" value="ECO:0007669"/>
    <property type="project" value="UniProtKB-UniRule"/>
</dbReference>
<dbReference type="PANTHER" id="PTHR33162">
    <property type="entry name" value="SEC-INDEPENDENT PROTEIN TRANSLOCASE PROTEIN TATA, CHLOROPLASTIC"/>
    <property type="match status" value="1"/>
</dbReference>
<keyword evidence="7 9" id="KW-0811">Translocation</keyword>
<dbReference type="AlphaFoldDB" id="A0A1E2S2N1"/>
<comment type="subcellular location">
    <subcellularLocation>
        <location evidence="9">Cell membrane</location>
        <topology evidence="9">Single-pass membrane protein</topology>
    </subcellularLocation>
    <subcellularLocation>
        <location evidence="1">Membrane</location>
        <topology evidence="1">Single-pass membrane protein</topology>
    </subcellularLocation>
</comment>
<evidence type="ECO:0000256" key="5">
    <source>
        <dbReference type="ARBA" id="ARBA00022927"/>
    </source>
</evidence>
<evidence type="ECO:0000256" key="2">
    <source>
        <dbReference type="ARBA" id="ARBA00022448"/>
    </source>
</evidence>
<evidence type="ECO:0000256" key="11">
    <source>
        <dbReference type="SAM" id="Phobius"/>
    </source>
</evidence>
<sequence length="225" mass="23042">MFDIGWMELLVIAVVAIVVVGPKDLPRLMRTFGHYAGKIRRMASDFQNQFDQALSGAELEEMQRRYQEAVDMPERVKGPPMLPAPEEARAHPQNQPKETAQAANTTARKSPTQASAARKAASSGTTKKPSATKTGKSTSGSAASKSRTTAATASKAGGKTSRKTAASAKAGSATTGAGKASAAAKPASAKAPPKPGGTKRAASGTAKPRGGAKPRGKGGAKEQSS</sequence>
<dbReference type="InterPro" id="IPR018448">
    <property type="entry name" value="TatB"/>
</dbReference>
<dbReference type="Proteomes" id="UP000095087">
    <property type="component" value="Unassembled WGS sequence"/>
</dbReference>
<keyword evidence="5 9" id="KW-0653">Protein transport</keyword>
<feature type="region of interest" description="Disordered" evidence="10">
    <location>
        <begin position="71"/>
        <end position="225"/>
    </location>
</feature>
<dbReference type="PANTHER" id="PTHR33162:SF1">
    <property type="entry name" value="SEC-INDEPENDENT PROTEIN TRANSLOCASE PROTEIN TATA, CHLOROPLASTIC"/>
    <property type="match status" value="1"/>
</dbReference>
<evidence type="ECO:0000256" key="6">
    <source>
        <dbReference type="ARBA" id="ARBA00022989"/>
    </source>
</evidence>
<dbReference type="GO" id="GO:0043953">
    <property type="term" value="P:protein transport by the Tat complex"/>
    <property type="evidence" value="ECO:0007669"/>
    <property type="project" value="UniProtKB-UniRule"/>
</dbReference>
<evidence type="ECO:0000256" key="8">
    <source>
        <dbReference type="ARBA" id="ARBA00023136"/>
    </source>
</evidence>
<dbReference type="Pfam" id="PF02416">
    <property type="entry name" value="TatA_B_E"/>
    <property type="match status" value="1"/>
</dbReference>
<keyword evidence="8 9" id="KW-0472">Membrane</keyword>
<comment type="caution">
    <text evidence="12">The sequence shown here is derived from an EMBL/GenBank/DDBJ whole genome shotgun (WGS) entry which is preliminary data.</text>
</comment>
<dbReference type="Gene3D" id="1.20.5.3310">
    <property type="match status" value="1"/>
</dbReference>
<dbReference type="PATRIC" id="fig|1177755.3.peg.578"/>
<dbReference type="EMBL" id="MASI01000001">
    <property type="protein sequence ID" value="ODA68747.1"/>
    <property type="molecule type" value="Genomic_DNA"/>
</dbReference>
<feature type="compositionally biased region" description="Low complexity" evidence="10">
    <location>
        <begin position="119"/>
        <end position="209"/>
    </location>
</feature>
<keyword evidence="2 9" id="KW-0813">Transport</keyword>
<feature type="compositionally biased region" description="Polar residues" evidence="10">
    <location>
        <begin position="92"/>
        <end position="115"/>
    </location>
</feature>
<evidence type="ECO:0000256" key="1">
    <source>
        <dbReference type="ARBA" id="ARBA00004167"/>
    </source>
</evidence>
<comment type="function">
    <text evidence="9">Part of the twin-arginine translocation (Tat) system that transports large folded proteins containing a characteristic twin-arginine motif in their signal peptide across membranes. Together with TatC, TatB is part of a receptor directly interacting with Tat signal peptides. TatB may form an oligomeric binding site that transiently accommodates folded Tat precursor proteins before their translocation.</text>
</comment>
<evidence type="ECO:0000313" key="12">
    <source>
        <dbReference type="EMBL" id="ODA68747.1"/>
    </source>
</evidence>
<feature type="transmembrane region" description="Helical" evidence="11">
    <location>
        <begin position="6"/>
        <end position="22"/>
    </location>
</feature>